<accession>A0A4U8UQI7</accession>
<dbReference type="EMBL" id="AZBU02000001">
    <property type="protein sequence ID" value="TMS33858.1"/>
    <property type="molecule type" value="Genomic_DNA"/>
</dbReference>
<protein>
    <submittedName>
        <fullName evidence="1">Uncharacterized protein</fullName>
    </submittedName>
</protein>
<gene>
    <name evidence="1" type="ORF">L596_001549</name>
</gene>
<evidence type="ECO:0000313" key="1">
    <source>
        <dbReference type="EMBL" id="TMS33858.1"/>
    </source>
</evidence>
<name>A0A4U8UQI7_STECR</name>
<dbReference type="Proteomes" id="UP000298663">
    <property type="component" value="Unassembled WGS sequence"/>
</dbReference>
<sequence length="139" mass="16046">MTTHSFKVSPQQFQRLLSKVIYTAANEIAILEEMTNFDDLFTFFIKTGLAQLPYRNVALSGECTGSVQMFDCLKFDKEEGSSLWLADEWSEDLLPVLLRVFNEHPKWNQISVEMVESVDVQFLEDFGEIWKTKGIRQLG</sequence>
<evidence type="ECO:0000313" key="2">
    <source>
        <dbReference type="Proteomes" id="UP000298663"/>
    </source>
</evidence>
<proteinExistence type="predicted"/>
<organism evidence="1 2">
    <name type="scientific">Steinernema carpocapsae</name>
    <name type="common">Entomopathogenic nematode</name>
    <dbReference type="NCBI Taxonomy" id="34508"/>
    <lineage>
        <taxon>Eukaryota</taxon>
        <taxon>Metazoa</taxon>
        <taxon>Ecdysozoa</taxon>
        <taxon>Nematoda</taxon>
        <taxon>Chromadorea</taxon>
        <taxon>Rhabditida</taxon>
        <taxon>Tylenchina</taxon>
        <taxon>Panagrolaimomorpha</taxon>
        <taxon>Strongyloidoidea</taxon>
        <taxon>Steinernematidae</taxon>
        <taxon>Steinernema</taxon>
    </lineage>
</organism>
<keyword evidence="2" id="KW-1185">Reference proteome</keyword>
<reference evidence="1 2" key="2">
    <citation type="journal article" date="2019" name="G3 (Bethesda)">
        <title>Hybrid Assembly of the Genome of the Entomopathogenic Nematode Steinernema carpocapsae Identifies the X-Chromosome.</title>
        <authorList>
            <person name="Serra L."/>
            <person name="Macchietto M."/>
            <person name="Macias-Munoz A."/>
            <person name="McGill C.J."/>
            <person name="Rodriguez I.M."/>
            <person name="Rodriguez B."/>
            <person name="Murad R."/>
            <person name="Mortazavi A."/>
        </authorList>
    </citation>
    <scope>NUCLEOTIDE SEQUENCE [LARGE SCALE GENOMIC DNA]</scope>
    <source>
        <strain evidence="1 2">ALL</strain>
    </source>
</reference>
<reference evidence="1 2" key="1">
    <citation type="journal article" date="2015" name="Genome Biol.">
        <title>Comparative genomics of Steinernema reveals deeply conserved gene regulatory networks.</title>
        <authorList>
            <person name="Dillman A.R."/>
            <person name="Macchietto M."/>
            <person name="Porter C.F."/>
            <person name="Rogers A."/>
            <person name="Williams B."/>
            <person name="Antoshechkin I."/>
            <person name="Lee M.M."/>
            <person name="Goodwin Z."/>
            <person name="Lu X."/>
            <person name="Lewis E.E."/>
            <person name="Goodrich-Blair H."/>
            <person name="Stock S.P."/>
            <person name="Adams B.J."/>
            <person name="Sternberg P.W."/>
            <person name="Mortazavi A."/>
        </authorList>
    </citation>
    <scope>NUCLEOTIDE SEQUENCE [LARGE SCALE GENOMIC DNA]</scope>
    <source>
        <strain evidence="1 2">ALL</strain>
    </source>
</reference>
<comment type="caution">
    <text evidence="1">The sequence shown here is derived from an EMBL/GenBank/DDBJ whole genome shotgun (WGS) entry which is preliminary data.</text>
</comment>
<dbReference type="AlphaFoldDB" id="A0A4U8UQI7"/>